<feature type="compositionally biased region" description="Acidic residues" evidence="1">
    <location>
        <begin position="8"/>
        <end position="20"/>
    </location>
</feature>
<proteinExistence type="predicted"/>
<evidence type="ECO:0000313" key="2">
    <source>
        <dbReference type="EMBL" id="GJT99539.1"/>
    </source>
</evidence>
<sequence length="395" mass="44969">MMVQAQEDMGEAPMVDETENVESVPTHSNDPLLSGEDSLKLNELIELCTNLQKKVLDFETTKTIQALEIDSLKRRVKKLEKKQSLGDLEDASKQGRKILDIDADEDITLDSTHVDTNPNMFGVHDLHGDEVFVEIEEPVVNASMTTTTTATTTVADEVKGQGSKDKGKEKIIEPEKPLKKKDQVLFDEQEAIRLQAEFDEEARVAREKEEANAVLVAQWNDIQDKVETDYELAQRLQQEEQEELTIKEKSKLFQQLLKKRRKFFAAKRARKGGSSFQLGETELVEGTKREESSKRDETIGQESSSKRAIISDEEGVAIDAIHLSTKSSSIVDHKIIKEGKIRKFKEHPPGVYEAFMKKLDDFEDKYQVYERIVRIKRLHDDLRVIAAQLMLLVQS</sequence>
<feature type="compositionally biased region" description="Basic and acidic residues" evidence="1">
    <location>
        <begin position="285"/>
        <end position="298"/>
    </location>
</feature>
<reference evidence="2" key="2">
    <citation type="submission" date="2022-01" db="EMBL/GenBank/DDBJ databases">
        <authorList>
            <person name="Yamashiro T."/>
            <person name="Shiraishi A."/>
            <person name="Satake H."/>
            <person name="Nakayama K."/>
        </authorList>
    </citation>
    <scope>NUCLEOTIDE SEQUENCE</scope>
</reference>
<accession>A0ABQ5IIK9</accession>
<protein>
    <submittedName>
        <fullName evidence="2">Uncharacterized protein</fullName>
    </submittedName>
</protein>
<dbReference type="EMBL" id="BQNB010020781">
    <property type="protein sequence ID" value="GJT99539.1"/>
    <property type="molecule type" value="Genomic_DNA"/>
</dbReference>
<feature type="region of interest" description="Disordered" evidence="1">
    <location>
        <begin position="1"/>
        <end position="34"/>
    </location>
</feature>
<reference evidence="2" key="1">
    <citation type="journal article" date="2022" name="Int. J. Mol. Sci.">
        <title>Draft Genome of Tanacetum Coccineum: Genomic Comparison of Closely Related Tanacetum-Family Plants.</title>
        <authorList>
            <person name="Yamashiro T."/>
            <person name="Shiraishi A."/>
            <person name="Nakayama K."/>
            <person name="Satake H."/>
        </authorList>
    </citation>
    <scope>NUCLEOTIDE SEQUENCE</scope>
</reference>
<gene>
    <name evidence="2" type="ORF">Tco_1109878</name>
</gene>
<feature type="region of interest" description="Disordered" evidence="1">
    <location>
        <begin position="280"/>
        <end position="306"/>
    </location>
</feature>
<comment type="caution">
    <text evidence="2">The sequence shown here is derived from an EMBL/GenBank/DDBJ whole genome shotgun (WGS) entry which is preliminary data.</text>
</comment>
<evidence type="ECO:0000313" key="3">
    <source>
        <dbReference type="Proteomes" id="UP001151760"/>
    </source>
</evidence>
<organism evidence="2 3">
    <name type="scientific">Tanacetum coccineum</name>
    <dbReference type="NCBI Taxonomy" id="301880"/>
    <lineage>
        <taxon>Eukaryota</taxon>
        <taxon>Viridiplantae</taxon>
        <taxon>Streptophyta</taxon>
        <taxon>Embryophyta</taxon>
        <taxon>Tracheophyta</taxon>
        <taxon>Spermatophyta</taxon>
        <taxon>Magnoliopsida</taxon>
        <taxon>eudicotyledons</taxon>
        <taxon>Gunneridae</taxon>
        <taxon>Pentapetalae</taxon>
        <taxon>asterids</taxon>
        <taxon>campanulids</taxon>
        <taxon>Asterales</taxon>
        <taxon>Asteraceae</taxon>
        <taxon>Asteroideae</taxon>
        <taxon>Anthemideae</taxon>
        <taxon>Anthemidinae</taxon>
        <taxon>Tanacetum</taxon>
    </lineage>
</organism>
<feature type="compositionally biased region" description="Polar residues" evidence="1">
    <location>
        <begin position="21"/>
        <end position="31"/>
    </location>
</feature>
<evidence type="ECO:0000256" key="1">
    <source>
        <dbReference type="SAM" id="MobiDB-lite"/>
    </source>
</evidence>
<name>A0ABQ5IIK9_9ASTR</name>
<keyword evidence="3" id="KW-1185">Reference proteome</keyword>
<dbReference type="Proteomes" id="UP001151760">
    <property type="component" value="Unassembled WGS sequence"/>
</dbReference>